<organism evidence="12 13">
    <name type="scientific">Vibrio ishigakensis</name>
    <dbReference type="NCBI Taxonomy" id="1481914"/>
    <lineage>
        <taxon>Bacteria</taxon>
        <taxon>Pseudomonadati</taxon>
        <taxon>Pseudomonadota</taxon>
        <taxon>Gammaproteobacteria</taxon>
        <taxon>Vibrionales</taxon>
        <taxon>Vibrionaceae</taxon>
        <taxon>Vibrio</taxon>
    </lineage>
</organism>
<dbReference type="InterPro" id="IPR015883">
    <property type="entry name" value="Glyco_hydro_20_cat"/>
</dbReference>
<evidence type="ECO:0000256" key="7">
    <source>
        <dbReference type="ARBA" id="ARBA00033000"/>
    </source>
</evidence>
<dbReference type="GO" id="GO:0016020">
    <property type="term" value="C:membrane"/>
    <property type="evidence" value="ECO:0007669"/>
    <property type="project" value="TreeGrafter"/>
</dbReference>
<evidence type="ECO:0000256" key="9">
    <source>
        <dbReference type="SAM" id="SignalP"/>
    </source>
</evidence>
<dbReference type="Proteomes" id="UP000031671">
    <property type="component" value="Unassembled WGS sequence"/>
</dbReference>
<dbReference type="Gene3D" id="3.20.20.80">
    <property type="entry name" value="Glycosidases"/>
    <property type="match status" value="1"/>
</dbReference>
<name>A0A0B8NIJ0_9VIBR</name>
<evidence type="ECO:0000313" key="12">
    <source>
        <dbReference type="EMBL" id="GAM53996.1"/>
    </source>
</evidence>
<dbReference type="Pfam" id="PF02838">
    <property type="entry name" value="Glyco_hydro_20b"/>
    <property type="match status" value="1"/>
</dbReference>
<evidence type="ECO:0000313" key="13">
    <source>
        <dbReference type="Proteomes" id="UP000031671"/>
    </source>
</evidence>
<comment type="similarity">
    <text evidence="2">Belongs to the glycosyl hydrolase 20 family.</text>
</comment>
<keyword evidence="5 12" id="KW-0326">Glycosidase</keyword>
<evidence type="ECO:0000259" key="11">
    <source>
        <dbReference type="Pfam" id="PF02838"/>
    </source>
</evidence>
<dbReference type="SUPFAM" id="SSF55545">
    <property type="entry name" value="beta-N-acetylhexosaminidase-like domain"/>
    <property type="match status" value="1"/>
</dbReference>
<dbReference type="SUPFAM" id="SSF51445">
    <property type="entry name" value="(Trans)glycosidases"/>
    <property type="match status" value="1"/>
</dbReference>
<dbReference type="PANTHER" id="PTHR22600:SF57">
    <property type="entry name" value="BETA-N-ACETYLHEXOSAMINIDASE"/>
    <property type="match status" value="1"/>
</dbReference>
<dbReference type="InterPro" id="IPR015882">
    <property type="entry name" value="HEX_bac_N"/>
</dbReference>
<dbReference type="EC" id="3.2.1.52" evidence="3"/>
<dbReference type="PRINTS" id="PR00738">
    <property type="entry name" value="GLHYDRLASE20"/>
</dbReference>
<gene>
    <name evidence="12" type="ORF">JCM19231_3516</name>
</gene>
<evidence type="ECO:0000256" key="2">
    <source>
        <dbReference type="ARBA" id="ARBA00006285"/>
    </source>
</evidence>
<sequence length="343" mass="39027">MKKTLLSLLISGAVISPMASAMAPNTDLNLMPYPQSVELESGQVTVDGNFKVFIKGFNSDRVEFTAKRFIERLERQTGVPILDWQVDNAKDANLIIDIEAAPKAEIQNIDSVESYKITTKGNQITLSSPSPYGAIHGIETILQLVNTTADGYFIPAIAVVDEPRFRWRGISYDTSRHFIKFDVLLRQLDAMASAKMNVFHWHFWDDQGIRIQTDSWTRLWSETSDGNYYTKDQVRYLVEYARNLGIRVIPEVSLPGHSSAVAHAYPRLMSGGEGQSYEQERGWGVFEPLMDPLNPELYEMLGDVFDEMVELFPDEYFHIGGDEPNYAQWINSEKHQKFIKDNT</sequence>
<comment type="catalytic activity">
    <reaction evidence="1">
        <text>Hydrolysis of terminal non-reducing N-acetyl-D-hexosamine residues in N-acetyl-beta-D-hexosaminides.</text>
        <dbReference type="EC" id="3.2.1.52"/>
    </reaction>
</comment>
<evidence type="ECO:0000256" key="6">
    <source>
        <dbReference type="ARBA" id="ARBA00030512"/>
    </source>
</evidence>
<feature type="active site" description="Proton donor" evidence="8">
    <location>
        <position position="323"/>
    </location>
</feature>
<keyword evidence="13" id="KW-1185">Reference proteome</keyword>
<dbReference type="Pfam" id="PF00728">
    <property type="entry name" value="Glyco_hydro_20"/>
    <property type="match status" value="1"/>
</dbReference>
<dbReference type="InterPro" id="IPR029018">
    <property type="entry name" value="Hex-like_dom2"/>
</dbReference>
<feature type="signal peptide" evidence="9">
    <location>
        <begin position="1"/>
        <end position="23"/>
    </location>
</feature>
<dbReference type="EMBL" id="BBRZ01000001">
    <property type="protein sequence ID" value="GAM53996.1"/>
    <property type="molecule type" value="Genomic_DNA"/>
</dbReference>
<dbReference type="AlphaFoldDB" id="A0A0B8NIJ0"/>
<dbReference type="PANTHER" id="PTHR22600">
    <property type="entry name" value="BETA-HEXOSAMINIDASE"/>
    <property type="match status" value="1"/>
</dbReference>
<feature type="chain" id="PRO_5002122469" description="beta-N-acetylhexosaminidase" evidence="9">
    <location>
        <begin position="24"/>
        <end position="343"/>
    </location>
</feature>
<reference evidence="12 13" key="1">
    <citation type="submission" date="2015-01" db="EMBL/GenBank/DDBJ databases">
        <title>Vibrio sp. C1 JCM 19231 whole genome shotgun sequence.</title>
        <authorList>
            <person name="Sawabe T."/>
            <person name="Meirelles P."/>
            <person name="Feng G."/>
            <person name="Sayaka M."/>
            <person name="Hattori M."/>
            <person name="Ohkuma M."/>
        </authorList>
    </citation>
    <scope>NUCLEOTIDE SEQUENCE [LARGE SCALE GENOMIC DNA]</scope>
    <source>
        <strain evidence="13">JCM 19231</strain>
    </source>
</reference>
<keyword evidence="9" id="KW-0732">Signal</keyword>
<keyword evidence="4 12" id="KW-0378">Hydrolase</keyword>
<feature type="domain" description="Glycoside hydrolase family 20 catalytic" evidence="10">
    <location>
        <begin position="165"/>
        <end position="342"/>
    </location>
</feature>
<dbReference type="GO" id="GO:0030203">
    <property type="term" value="P:glycosaminoglycan metabolic process"/>
    <property type="evidence" value="ECO:0007669"/>
    <property type="project" value="TreeGrafter"/>
</dbReference>
<dbReference type="InterPro" id="IPR017853">
    <property type="entry name" value="GH"/>
</dbReference>
<comment type="caution">
    <text evidence="12">The sequence shown here is derived from an EMBL/GenBank/DDBJ whole genome shotgun (WGS) entry which is preliminary data.</text>
</comment>
<evidence type="ECO:0000259" key="10">
    <source>
        <dbReference type="Pfam" id="PF00728"/>
    </source>
</evidence>
<protein>
    <recommendedName>
        <fullName evidence="3">beta-N-acetylhexosaminidase</fullName>
        <ecNumber evidence="3">3.2.1.52</ecNumber>
    </recommendedName>
    <alternativeName>
        <fullName evidence="6">Beta-N-acetylhexosaminidase</fullName>
    </alternativeName>
    <alternativeName>
        <fullName evidence="7">N-acetyl-beta-glucosaminidase</fullName>
    </alternativeName>
</protein>
<dbReference type="Gene3D" id="3.30.379.10">
    <property type="entry name" value="Chitobiase/beta-hexosaminidase domain 2-like"/>
    <property type="match status" value="1"/>
</dbReference>
<feature type="domain" description="Beta-hexosaminidase bacterial type N-terminal" evidence="11">
    <location>
        <begin position="28"/>
        <end position="161"/>
    </location>
</feature>
<evidence type="ECO:0000256" key="3">
    <source>
        <dbReference type="ARBA" id="ARBA00012663"/>
    </source>
</evidence>
<evidence type="ECO:0000256" key="8">
    <source>
        <dbReference type="PIRSR" id="PIRSR625705-1"/>
    </source>
</evidence>
<dbReference type="GO" id="GO:0004563">
    <property type="term" value="F:beta-N-acetylhexosaminidase activity"/>
    <property type="evidence" value="ECO:0007669"/>
    <property type="project" value="UniProtKB-EC"/>
</dbReference>
<evidence type="ECO:0000256" key="1">
    <source>
        <dbReference type="ARBA" id="ARBA00001231"/>
    </source>
</evidence>
<reference evidence="12 13" key="2">
    <citation type="submission" date="2015-01" db="EMBL/GenBank/DDBJ databases">
        <authorList>
            <consortium name="NBRP consortium"/>
            <person name="Sawabe T."/>
            <person name="Meirelles P."/>
            <person name="Feng G."/>
            <person name="Sayaka M."/>
            <person name="Hattori M."/>
            <person name="Ohkuma M."/>
        </authorList>
    </citation>
    <scope>NUCLEOTIDE SEQUENCE [LARGE SCALE GENOMIC DNA]</scope>
    <source>
        <strain evidence="13">JCM 19231</strain>
    </source>
</reference>
<proteinExistence type="inferred from homology"/>
<evidence type="ECO:0000256" key="4">
    <source>
        <dbReference type="ARBA" id="ARBA00022801"/>
    </source>
</evidence>
<dbReference type="InterPro" id="IPR025705">
    <property type="entry name" value="Beta_hexosaminidase_sua/sub"/>
</dbReference>
<evidence type="ECO:0000256" key="5">
    <source>
        <dbReference type="ARBA" id="ARBA00023295"/>
    </source>
</evidence>
<accession>A0A0B8NIJ0</accession>
<dbReference type="GO" id="GO:0005975">
    <property type="term" value="P:carbohydrate metabolic process"/>
    <property type="evidence" value="ECO:0007669"/>
    <property type="project" value="InterPro"/>
</dbReference>